<evidence type="ECO:0000313" key="1">
    <source>
        <dbReference type="EMBL" id="CAC5373126.1"/>
    </source>
</evidence>
<dbReference type="AlphaFoldDB" id="A0A6J8ASS7"/>
<gene>
    <name evidence="1" type="ORF">MCOR_10985</name>
</gene>
<dbReference type="OrthoDB" id="6117260at2759"/>
<sequence length="217" mass="24259">MRGYVKQRPMPLTIMFVKLQDTALLEKLNAGDLVAQEAKYHAKCLLDLYQKASRVANDDESEGGTQTRISHGIALAELVSFIEESRSEDNVAPIGDNGSRTSRVHSTRLKNRLLTYITDIEAYKQGRENLLAFKDDIGPALQKACEEDYDSIYMQIYKAVKIARSDMMATSSEFNDTFAADCQEKSVPRSLLTLVNMLLYGPDITTDSFSQETLSIA</sequence>
<evidence type="ECO:0000313" key="2">
    <source>
        <dbReference type="Proteomes" id="UP000507470"/>
    </source>
</evidence>
<reference evidence="1 2" key="1">
    <citation type="submission" date="2020-06" db="EMBL/GenBank/DDBJ databases">
        <authorList>
            <person name="Li R."/>
            <person name="Bekaert M."/>
        </authorList>
    </citation>
    <scope>NUCLEOTIDE SEQUENCE [LARGE SCALE GENOMIC DNA]</scope>
    <source>
        <strain evidence="2">wild</strain>
    </source>
</reference>
<dbReference type="PANTHER" id="PTHR47018">
    <property type="entry name" value="CXC DOMAIN-CONTAINING PROTEIN-RELATED"/>
    <property type="match status" value="1"/>
</dbReference>
<accession>A0A6J8ASS7</accession>
<name>A0A6J8ASS7_MYTCO</name>
<protein>
    <submittedName>
        <fullName evidence="1">Uncharacterized protein</fullName>
    </submittedName>
</protein>
<dbReference type="EMBL" id="CACVKT020001885">
    <property type="protein sequence ID" value="CAC5373126.1"/>
    <property type="molecule type" value="Genomic_DNA"/>
</dbReference>
<keyword evidence="2" id="KW-1185">Reference proteome</keyword>
<dbReference type="PANTHER" id="PTHR47018:SF1">
    <property type="entry name" value="TESMIN_TSO1-LIKE CXC DOMAIN-CONTAINING PROTEIN"/>
    <property type="match status" value="1"/>
</dbReference>
<proteinExistence type="predicted"/>
<dbReference type="Proteomes" id="UP000507470">
    <property type="component" value="Unassembled WGS sequence"/>
</dbReference>
<organism evidence="1 2">
    <name type="scientific">Mytilus coruscus</name>
    <name type="common">Sea mussel</name>
    <dbReference type="NCBI Taxonomy" id="42192"/>
    <lineage>
        <taxon>Eukaryota</taxon>
        <taxon>Metazoa</taxon>
        <taxon>Spiralia</taxon>
        <taxon>Lophotrochozoa</taxon>
        <taxon>Mollusca</taxon>
        <taxon>Bivalvia</taxon>
        <taxon>Autobranchia</taxon>
        <taxon>Pteriomorphia</taxon>
        <taxon>Mytilida</taxon>
        <taxon>Mytiloidea</taxon>
        <taxon>Mytilidae</taxon>
        <taxon>Mytilinae</taxon>
        <taxon>Mytilus</taxon>
    </lineage>
</organism>